<dbReference type="AlphaFoldDB" id="A0A0A9GB39"/>
<proteinExistence type="predicted"/>
<protein>
    <submittedName>
        <fullName evidence="2">Uncharacterized protein</fullName>
    </submittedName>
</protein>
<feature type="region of interest" description="Disordered" evidence="1">
    <location>
        <begin position="1"/>
        <end position="29"/>
    </location>
</feature>
<reference evidence="2" key="2">
    <citation type="journal article" date="2015" name="Data Brief">
        <title>Shoot transcriptome of the giant reed, Arundo donax.</title>
        <authorList>
            <person name="Barrero R.A."/>
            <person name="Guerrero F.D."/>
            <person name="Moolhuijzen P."/>
            <person name="Goolsby J.A."/>
            <person name="Tidwell J."/>
            <person name="Bellgard S.E."/>
            <person name="Bellgard M.I."/>
        </authorList>
    </citation>
    <scope>NUCLEOTIDE SEQUENCE</scope>
    <source>
        <tissue evidence="2">Shoot tissue taken approximately 20 cm above the soil surface</tissue>
    </source>
</reference>
<evidence type="ECO:0000256" key="1">
    <source>
        <dbReference type="SAM" id="MobiDB-lite"/>
    </source>
</evidence>
<sequence length="72" mass="8096">MNHFDTQHDQIGGMMYESNGNGLRPSGSSGQMSFYENIMSLNPRIDQHFPGKVESSRSFSHLQHGEGFNMFG</sequence>
<accession>A0A0A9GB39</accession>
<organism evidence="2">
    <name type="scientific">Arundo donax</name>
    <name type="common">Giant reed</name>
    <name type="synonym">Donax arundinaceus</name>
    <dbReference type="NCBI Taxonomy" id="35708"/>
    <lineage>
        <taxon>Eukaryota</taxon>
        <taxon>Viridiplantae</taxon>
        <taxon>Streptophyta</taxon>
        <taxon>Embryophyta</taxon>
        <taxon>Tracheophyta</taxon>
        <taxon>Spermatophyta</taxon>
        <taxon>Magnoliopsida</taxon>
        <taxon>Liliopsida</taxon>
        <taxon>Poales</taxon>
        <taxon>Poaceae</taxon>
        <taxon>PACMAD clade</taxon>
        <taxon>Arundinoideae</taxon>
        <taxon>Arundineae</taxon>
        <taxon>Arundo</taxon>
    </lineage>
</organism>
<dbReference type="EMBL" id="GBRH01177257">
    <property type="protein sequence ID" value="JAE20639.1"/>
    <property type="molecule type" value="Transcribed_RNA"/>
</dbReference>
<reference evidence="2" key="1">
    <citation type="submission" date="2014-09" db="EMBL/GenBank/DDBJ databases">
        <authorList>
            <person name="Magalhaes I.L.F."/>
            <person name="Oliveira U."/>
            <person name="Santos F.R."/>
            <person name="Vidigal T.H.D.A."/>
            <person name="Brescovit A.D."/>
            <person name="Santos A.J."/>
        </authorList>
    </citation>
    <scope>NUCLEOTIDE SEQUENCE</scope>
    <source>
        <tissue evidence="2">Shoot tissue taken approximately 20 cm above the soil surface</tissue>
    </source>
</reference>
<evidence type="ECO:0000313" key="2">
    <source>
        <dbReference type="EMBL" id="JAE20639.1"/>
    </source>
</evidence>
<name>A0A0A9GB39_ARUDO</name>
<feature type="compositionally biased region" description="Polar residues" evidence="1">
    <location>
        <begin position="18"/>
        <end position="29"/>
    </location>
</feature>